<protein>
    <submittedName>
        <fullName evidence="1">Uncharacterized protein</fullName>
    </submittedName>
</protein>
<organism evidence="1">
    <name type="scientific">Ditylum brightwellii</name>
    <dbReference type="NCBI Taxonomy" id="49249"/>
    <lineage>
        <taxon>Eukaryota</taxon>
        <taxon>Sar</taxon>
        <taxon>Stramenopiles</taxon>
        <taxon>Ochrophyta</taxon>
        <taxon>Bacillariophyta</taxon>
        <taxon>Mediophyceae</taxon>
        <taxon>Lithodesmiophycidae</taxon>
        <taxon>Lithodesmiales</taxon>
        <taxon>Lithodesmiaceae</taxon>
        <taxon>Ditylum</taxon>
    </lineage>
</organism>
<accession>A0A7S4QH79</accession>
<sequence length="107" mass="12564">MKLMIDNEVPRKLRKEAVNNAVKTMNTIQSISTTAGKIQRPFEKEEMIQIADLYRDVRLQLNQMYEYLPPAEKSKYYGYFMAVTEYEKKIAEGTYNPELDGILQFDD</sequence>
<evidence type="ECO:0000313" key="1">
    <source>
        <dbReference type="EMBL" id="CAE4583562.1"/>
    </source>
</evidence>
<dbReference type="AlphaFoldDB" id="A0A7S4QH79"/>
<dbReference type="EMBL" id="HBNS01003432">
    <property type="protein sequence ID" value="CAE4583562.1"/>
    <property type="molecule type" value="Transcribed_RNA"/>
</dbReference>
<reference evidence="1" key="1">
    <citation type="submission" date="2021-01" db="EMBL/GenBank/DDBJ databases">
        <authorList>
            <person name="Corre E."/>
            <person name="Pelletier E."/>
            <person name="Niang G."/>
            <person name="Scheremetjew M."/>
            <person name="Finn R."/>
            <person name="Kale V."/>
            <person name="Holt S."/>
            <person name="Cochrane G."/>
            <person name="Meng A."/>
            <person name="Brown T."/>
            <person name="Cohen L."/>
        </authorList>
    </citation>
    <scope>NUCLEOTIDE SEQUENCE</scope>
    <source>
        <strain evidence="1">GSO104</strain>
    </source>
</reference>
<proteinExistence type="predicted"/>
<gene>
    <name evidence="1" type="ORF">DBRI00130_LOCUS2783</name>
</gene>
<name>A0A7S4QH79_9STRA</name>